<dbReference type="GO" id="GO:0008650">
    <property type="term" value="F:rRNA (uridine-2'-O-)-methyltransferase activity"/>
    <property type="evidence" value="ECO:0007669"/>
    <property type="project" value="TreeGrafter"/>
</dbReference>
<dbReference type="SUPFAM" id="SSF53335">
    <property type="entry name" value="S-adenosyl-L-methionine-dependent methyltransferases"/>
    <property type="match status" value="1"/>
</dbReference>
<keyword evidence="4" id="KW-0949">S-adenosyl-L-methionine</keyword>
<evidence type="ECO:0000256" key="4">
    <source>
        <dbReference type="ARBA" id="ARBA00022691"/>
    </source>
</evidence>
<dbReference type="Pfam" id="PF01728">
    <property type="entry name" value="FtsJ"/>
    <property type="match status" value="1"/>
</dbReference>
<keyword evidence="1" id="KW-0698">rRNA processing</keyword>
<feature type="non-terminal residue" evidence="6">
    <location>
        <position position="152"/>
    </location>
</feature>
<dbReference type="GO" id="GO:0000466">
    <property type="term" value="P:maturation of 5.8S rRNA from tricistronic rRNA transcript (SSU-rRNA, 5.8S rRNA, LSU-rRNA)"/>
    <property type="evidence" value="ECO:0007669"/>
    <property type="project" value="TreeGrafter"/>
</dbReference>
<dbReference type="PANTHER" id="PTHR10920">
    <property type="entry name" value="RIBOSOMAL RNA METHYLTRANSFERASE"/>
    <property type="match status" value="1"/>
</dbReference>
<evidence type="ECO:0000259" key="5">
    <source>
        <dbReference type="Pfam" id="PF01728"/>
    </source>
</evidence>
<dbReference type="GO" id="GO:0016435">
    <property type="term" value="F:rRNA (guanine) methyltransferase activity"/>
    <property type="evidence" value="ECO:0007669"/>
    <property type="project" value="TreeGrafter"/>
</dbReference>
<protein>
    <recommendedName>
        <fullName evidence="5">Ribosomal RNA methyltransferase FtsJ domain-containing protein</fullName>
    </recommendedName>
</protein>
<dbReference type="GO" id="GO:0030687">
    <property type="term" value="C:preribosome, large subunit precursor"/>
    <property type="evidence" value="ECO:0007669"/>
    <property type="project" value="TreeGrafter"/>
</dbReference>
<evidence type="ECO:0000256" key="2">
    <source>
        <dbReference type="ARBA" id="ARBA00022603"/>
    </source>
</evidence>
<organism evidence="6 7">
    <name type="scientific">Papaver nudicaule</name>
    <name type="common">Iceland poppy</name>
    <dbReference type="NCBI Taxonomy" id="74823"/>
    <lineage>
        <taxon>Eukaryota</taxon>
        <taxon>Viridiplantae</taxon>
        <taxon>Streptophyta</taxon>
        <taxon>Embryophyta</taxon>
        <taxon>Tracheophyta</taxon>
        <taxon>Spermatophyta</taxon>
        <taxon>Magnoliopsida</taxon>
        <taxon>Ranunculales</taxon>
        <taxon>Papaveraceae</taxon>
        <taxon>Papaveroideae</taxon>
        <taxon>Papaver</taxon>
    </lineage>
</organism>
<name>A0AA41RNH0_PAPNU</name>
<feature type="domain" description="Ribosomal RNA methyltransferase FtsJ" evidence="5">
    <location>
        <begin position="23"/>
        <end position="152"/>
    </location>
</feature>
<keyword evidence="7" id="KW-1185">Reference proteome</keyword>
<accession>A0AA41RNH0</accession>
<comment type="caution">
    <text evidence="6">The sequence shown here is derived from an EMBL/GenBank/DDBJ whole genome shotgun (WGS) entry which is preliminary data.</text>
</comment>
<evidence type="ECO:0000256" key="1">
    <source>
        <dbReference type="ARBA" id="ARBA00022552"/>
    </source>
</evidence>
<dbReference type="PANTHER" id="PTHR10920:SF13">
    <property type="entry name" value="PRE-RRNA 2'-O-RIBOSE RNA METHYLTRANSFERASE FTSJ3"/>
    <property type="match status" value="1"/>
</dbReference>
<dbReference type="InterPro" id="IPR050082">
    <property type="entry name" value="RNA_methyltr_RlmE"/>
</dbReference>
<dbReference type="GO" id="GO:0005730">
    <property type="term" value="C:nucleolus"/>
    <property type="evidence" value="ECO:0007669"/>
    <property type="project" value="TreeGrafter"/>
</dbReference>
<dbReference type="InterPro" id="IPR029063">
    <property type="entry name" value="SAM-dependent_MTases_sf"/>
</dbReference>
<evidence type="ECO:0000313" key="7">
    <source>
        <dbReference type="Proteomes" id="UP001177140"/>
    </source>
</evidence>
<dbReference type="InterPro" id="IPR002877">
    <property type="entry name" value="RNA_MeTrfase_FtsJ_dom"/>
</dbReference>
<dbReference type="Gene3D" id="3.40.50.150">
    <property type="entry name" value="Vaccinia Virus protein VP39"/>
    <property type="match status" value="1"/>
</dbReference>
<reference evidence="6" key="1">
    <citation type="submission" date="2022-03" db="EMBL/GenBank/DDBJ databases">
        <title>A functionally conserved STORR gene fusion in Papaver species that diverged 16.8 million years ago.</title>
        <authorList>
            <person name="Catania T."/>
        </authorList>
    </citation>
    <scope>NUCLEOTIDE SEQUENCE</scope>
    <source>
        <strain evidence="6">S-191538</strain>
    </source>
</reference>
<keyword evidence="2" id="KW-0489">Methyltransferase</keyword>
<dbReference type="GO" id="GO:0000463">
    <property type="term" value="P:maturation of LSU-rRNA from tricistronic rRNA transcript (SSU-rRNA, 5.8S rRNA, LSU-rRNA)"/>
    <property type="evidence" value="ECO:0007669"/>
    <property type="project" value="TreeGrafter"/>
</dbReference>
<sequence>MGKRLRDESYYQRKAKVDEMMALDAIDNKFNWFLGRAKSVLDLCASTGGWIQLAIGRRIEPVGLAIGVDLHPDPIRPIIGAVSIQGDITTLECKKKIRKLMGESGVTGFDIVMRSGLSSDPNATLWDQASLITESIKLSTEFLAPDGTFVTK</sequence>
<dbReference type="EMBL" id="JAJJMA010023986">
    <property type="protein sequence ID" value="MCL7023589.1"/>
    <property type="molecule type" value="Genomic_DNA"/>
</dbReference>
<keyword evidence="3" id="KW-0808">Transferase</keyword>
<dbReference type="Proteomes" id="UP001177140">
    <property type="component" value="Unassembled WGS sequence"/>
</dbReference>
<evidence type="ECO:0000313" key="6">
    <source>
        <dbReference type="EMBL" id="MCL7023589.1"/>
    </source>
</evidence>
<evidence type="ECO:0000256" key="3">
    <source>
        <dbReference type="ARBA" id="ARBA00022679"/>
    </source>
</evidence>
<proteinExistence type="predicted"/>
<gene>
    <name evidence="6" type="ORF">MKW94_023456</name>
</gene>
<dbReference type="AlphaFoldDB" id="A0AA41RNH0"/>